<dbReference type="InterPro" id="IPR007214">
    <property type="entry name" value="YbaK/aa-tRNA-synth-assoc-dom"/>
</dbReference>
<evidence type="ECO:0000313" key="13">
    <source>
        <dbReference type="EMBL" id="SUZ68591.1"/>
    </source>
</evidence>
<dbReference type="InterPro" id="IPR004500">
    <property type="entry name" value="Pro-tRNA-synth_IIa_bac-type"/>
</dbReference>
<dbReference type="CDD" id="cd04334">
    <property type="entry name" value="ProRS-INS"/>
    <property type="match status" value="1"/>
</dbReference>
<dbReference type="InterPro" id="IPR036754">
    <property type="entry name" value="YbaK/aa-tRNA-synt-asso_dom_sf"/>
</dbReference>
<dbReference type="NCBIfam" id="NF006625">
    <property type="entry name" value="PRK09194.1"/>
    <property type="match status" value="1"/>
</dbReference>
<evidence type="ECO:0000256" key="10">
    <source>
        <dbReference type="ARBA" id="ARBA00029731"/>
    </source>
</evidence>
<dbReference type="HAMAP" id="MF_01569">
    <property type="entry name" value="Pro_tRNA_synth_type1"/>
    <property type="match status" value="1"/>
</dbReference>
<dbReference type="NCBIfam" id="TIGR00409">
    <property type="entry name" value="proS_fam_II"/>
    <property type="match status" value="1"/>
</dbReference>
<dbReference type="SUPFAM" id="SSF55681">
    <property type="entry name" value="Class II aaRS and biotin synthetases"/>
    <property type="match status" value="1"/>
</dbReference>
<dbReference type="PANTHER" id="PTHR42753:SF2">
    <property type="entry name" value="PROLINE--TRNA LIGASE"/>
    <property type="match status" value="1"/>
</dbReference>
<evidence type="ECO:0000256" key="4">
    <source>
        <dbReference type="ARBA" id="ARBA00022490"/>
    </source>
</evidence>
<dbReference type="Pfam" id="PF04073">
    <property type="entry name" value="tRNA_edit"/>
    <property type="match status" value="1"/>
</dbReference>
<keyword evidence="8" id="KW-0648">Protein biosynthesis</keyword>
<evidence type="ECO:0000256" key="7">
    <source>
        <dbReference type="ARBA" id="ARBA00022840"/>
    </source>
</evidence>
<dbReference type="EMBL" id="UINC01001039">
    <property type="protein sequence ID" value="SUZ68591.1"/>
    <property type="molecule type" value="Genomic_DNA"/>
</dbReference>
<keyword evidence="4" id="KW-0963">Cytoplasm</keyword>
<dbReference type="Pfam" id="PF03129">
    <property type="entry name" value="HGTP_anticodon"/>
    <property type="match status" value="1"/>
</dbReference>
<evidence type="ECO:0000256" key="1">
    <source>
        <dbReference type="ARBA" id="ARBA00004496"/>
    </source>
</evidence>
<dbReference type="PRINTS" id="PR01046">
    <property type="entry name" value="TRNASYNTHPRO"/>
</dbReference>
<gene>
    <name evidence="13" type="ORF">METZ01_LOCUS21445</name>
</gene>
<evidence type="ECO:0000256" key="11">
    <source>
        <dbReference type="ARBA" id="ARBA00047671"/>
    </source>
</evidence>
<dbReference type="SUPFAM" id="SSF52954">
    <property type="entry name" value="Class II aaRS ABD-related"/>
    <property type="match status" value="1"/>
</dbReference>
<comment type="catalytic activity">
    <reaction evidence="11">
        <text>tRNA(Pro) + L-proline + ATP = L-prolyl-tRNA(Pro) + AMP + diphosphate</text>
        <dbReference type="Rhea" id="RHEA:14305"/>
        <dbReference type="Rhea" id="RHEA-COMP:9700"/>
        <dbReference type="Rhea" id="RHEA-COMP:9702"/>
        <dbReference type="ChEBI" id="CHEBI:30616"/>
        <dbReference type="ChEBI" id="CHEBI:33019"/>
        <dbReference type="ChEBI" id="CHEBI:60039"/>
        <dbReference type="ChEBI" id="CHEBI:78442"/>
        <dbReference type="ChEBI" id="CHEBI:78532"/>
        <dbReference type="ChEBI" id="CHEBI:456215"/>
        <dbReference type="EC" id="6.1.1.15"/>
    </reaction>
</comment>
<dbReference type="GO" id="GO:0002161">
    <property type="term" value="F:aminoacyl-tRNA deacylase activity"/>
    <property type="evidence" value="ECO:0007669"/>
    <property type="project" value="InterPro"/>
</dbReference>
<dbReference type="Gene3D" id="3.40.50.800">
    <property type="entry name" value="Anticodon-binding domain"/>
    <property type="match status" value="1"/>
</dbReference>
<dbReference type="Gene3D" id="3.90.960.10">
    <property type="entry name" value="YbaK/aminoacyl-tRNA synthetase-associated domain"/>
    <property type="match status" value="1"/>
</dbReference>
<keyword evidence="5" id="KW-0436">Ligase</keyword>
<evidence type="ECO:0000256" key="6">
    <source>
        <dbReference type="ARBA" id="ARBA00022741"/>
    </source>
</evidence>
<proteinExistence type="inferred from homology"/>
<sequence length="580" mass="63342">MIRKGCRRLEAVRWSTAFIPTLRDAPADAEAASHKLLVRGGFIRQLHSGHYSLLPLGLRVHKKIERIVREEMDAIGGQEFLLPAMHPASLWKQSGRWDLMGEEMFRLQDRSGVDLALGMTHEEIFSDIATALNSYKELPQIWYQIQTKFRDEPRPKSGLLRVREFAMKDSYSFDLDEAGLDQAFQAHHDAYVKIFERLDLNAMAVQASSGSMGGSASVEFMVPSPAGEDDVLHCVSCGYRANVERGTSRLADVVDSPGPDKPERFPTPGIRSIAALEEFDGGAAAEHQIKTMVMFMDDEMTLALLRGDHQLNVQKLQDHSAAVNIRPAEATEVASALGASPGSLGAVGVKSLRVVADLALRGRTNMTTGANEDDWHFRGVSLEEDIDVDEWADLREVQAGEACLDCGEPLEVIRCIEAGHIFKLGRKYADAMGISVLDAAGRSQTPTMGSYGIGIGRAVAAVAENHNDDAGLIWPVAVAPYQILITVLDIEDDESMEVASQLEISLHQAGFDVLVDDRKARPGVKFADAELIGIPYRVTVGVRGLANNEVEFTPRASGETKMVDPKSLLETIIGEITPAS</sequence>
<evidence type="ECO:0000256" key="8">
    <source>
        <dbReference type="ARBA" id="ARBA00022917"/>
    </source>
</evidence>
<dbReference type="InterPro" id="IPR002314">
    <property type="entry name" value="aa-tRNA-synt_IIb"/>
</dbReference>
<dbReference type="InterPro" id="IPR002316">
    <property type="entry name" value="Pro-tRNA-ligase_IIa"/>
</dbReference>
<keyword evidence="9" id="KW-0030">Aminoacyl-tRNA synthetase</keyword>
<dbReference type="GO" id="GO:0005829">
    <property type="term" value="C:cytosol"/>
    <property type="evidence" value="ECO:0007669"/>
    <property type="project" value="TreeGrafter"/>
</dbReference>
<dbReference type="InterPro" id="IPR044140">
    <property type="entry name" value="ProRS_anticodon_short"/>
</dbReference>
<keyword evidence="7" id="KW-0067">ATP-binding</keyword>
<comment type="subunit">
    <text evidence="2">Homodimer.</text>
</comment>
<evidence type="ECO:0000256" key="2">
    <source>
        <dbReference type="ARBA" id="ARBA00011738"/>
    </source>
</evidence>
<evidence type="ECO:0000259" key="12">
    <source>
        <dbReference type="PROSITE" id="PS50862"/>
    </source>
</evidence>
<dbReference type="InterPro" id="IPR023717">
    <property type="entry name" value="Pro-tRNA-Synthase_IIa_type1"/>
</dbReference>
<comment type="subcellular location">
    <subcellularLocation>
        <location evidence="1">Cytoplasm</location>
    </subcellularLocation>
</comment>
<accession>A0A381PNJ4</accession>
<dbReference type="GO" id="GO:0006433">
    <property type="term" value="P:prolyl-tRNA aminoacylation"/>
    <property type="evidence" value="ECO:0007669"/>
    <property type="project" value="InterPro"/>
</dbReference>
<evidence type="ECO:0000256" key="5">
    <source>
        <dbReference type="ARBA" id="ARBA00022598"/>
    </source>
</evidence>
<dbReference type="GO" id="GO:0005524">
    <property type="term" value="F:ATP binding"/>
    <property type="evidence" value="ECO:0007669"/>
    <property type="project" value="UniProtKB-KW"/>
</dbReference>
<dbReference type="SUPFAM" id="SSF55826">
    <property type="entry name" value="YbaK/ProRS associated domain"/>
    <property type="match status" value="1"/>
</dbReference>
<name>A0A381PNJ4_9ZZZZ</name>
<dbReference type="InterPro" id="IPR036621">
    <property type="entry name" value="Anticodon-bd_dom_sf"/>
</dbReference>
<evidence type="ECO:0000256" key="3">
    <source>
        <dbReference type="ARBA" id="ARBA00012831"/>
    </source>
</evidence>
<dbReference type="InterPro" id="IPR006195">
    <property type="entry name" value="aa-tRNA-synth_II"/>
</dbReference>
<reference evidence="13" key="1">
    <citation type="submission" date="2018-05" db="EMBL/GenBank/DDBJ databases">
        <authorList>
            <person name="Lanie J.A."/>
            <person name="Ng W.-L."/>
            <person name="Kazmierczak K.M."/>
            <person name="Andrzejewski T.M."/>
            <person name="Davidsen T.M."/>
            <person name="Wayne K.J."/>
            <person name="Tettelin H."/>
            <person name="Glass J.I."/>
            <person name="Rusch D."/>
            <person name="Podicherti R."/>
            <person name="Tsui H.-C.T."/>
            <person name="Winkler M.E."/>
        </authorList>
    </citation>
    <scope>NUCLEOTIDE SEQUENCE</scope>
</reference>
<dbReference type="Gene3D" id="3.30.930.10">
    <property type="entry name" value="Bira Bifunctional Protein, Domain 2"/>
    <property type="match status" value="2"/>
</dbReference>
<dbReference type="InterPro" id="IPR045864">
    <property type="entry name" value="aa-tRNA-synth_II/BPL/LPL"/>
</dbReference>
<dbReference type="Pfam" id="PF00587">
    <property type="entry name" value="tRNA-synt_2b"/>
    <property type="match status" value="1"/>
</dbReference>
<dbReference type="InterPro" id="IPR004154">
    <property type="entry name" value="Anticodon-bd"/>
</dbReference>
<keyword evidence="6" id="KW-0547">Nucleotide-binding</keyword>
<feature type="domain" description="Aminoacyl-transfer RNA synthetases class-II family profile" evidence="12">
    <location>
        <begin position="49"/>
        <end position="475"/>
    </location>
</feature>
<protein>
    <recommendedName>
        <fullName evidence="3">proline--tRNA ligase</fullName>
        <ecNumber evidence="3">6.1.1.15</ecNumber>
    </recommendedName>
    <alternativeName>
        <fullName evidence="10">Prolyl-tRNA synthetase</fullName>
    </alternativeName>
</protein>
<evidence type="ECO:0000256" key="9">
    <source>
        <dbReference type="ARBA" id="ARBA00023146"/>
    </source>
</evidence>
<organism evidence="13">
    <name type="scientific">marine metagenome</name>
    <dbReference type="NCBI Taxonomy" id="408172"/>
    <lineage>
        <taxon>unclassified sequences</taxon>
        <taxon>metagenomes</taxon>
        <taxon>ecological metagenomes</taxon>
    </lineage>
</organism>
<dbReference type="GO" id="GO:0004827">
    <property type="term" value="F:proline-tRNA ligase activity"/>
    <property type="evidence" value="ECO:0007669"/>
    <property type="project" value="UniProtKB-EC"/>
</dbReference>
<dbReference type="EC" id="6.1.1.15" evidence="3"/>
<dbReference type="AlphaFoldDB" id="A0A381PNJ4"/>
<dbReference type="PROSITE" id="PS50862">
    <property type="entry name" value="AA_TRNA_LIGASE_II"/>
    <property type="match status" value="1"/>
</dbReference>
<dbReference type="PANTHER" id="PTHR42753">
    <property type="entry name" value="MITOCHONDRIAL RIBOSOME PROTEIN L39/PROLYL-TRNA LIGASE FAMILY MEMBER"/>
    <property type="match status" value="1"/>
</dbReference>
<dbReference type="CDD" id="cd00861">
    <property type="entry name" value="ProRS_anticodon_short"/>
    <property type="match status" value="1"/>
</dbReference>
<dbReference type="InterPro" id="IPR050062">
    <property type="entry name" value="Pro-tRNA_synthetase"/>
</dbReference>